<evidence type="ECO:0000313" key="3">
    <source>
        <dbReference type="Proteomes" id="UP001499978"/>
    </source>
</evidence>
<sequence length="223" mass="23437">MNRVEGMNRVSSSTAAASSGNAGGTPATAEARPEPAPAELHNVAVRWPRLGEQYLPTSSVAFAEFTEIAEALVGRGADAAVALAATIGRSAAAPVAAYTGLVDLLLGLDGVLYATEAAAEDEDPVIDPDGCAWIAGGLERFVAGHERYGERVEFATVGAVMRSALSEGRLADQQLRWLEGRLDAMRGPAGEPPTWAFTRTELAVLGRFYRQCAEQGFAVFAQD</sequence>
<protein>
    <submittedName>
        <fullName evidence="2">Uncharacterized protein</fullName>
    </submittedName>
</protein>
<name>A0ABP6AF43_9ACTN</name>
<organism evidence="2 3">
    <name type="scientific">Pilimelia columellifera subsp. columellifera</name>
    <dbReference type="NCBI Taxonomy" id="706583"/>
    <lineage>
        <taxon>Bacteria</taxon>
        <taxon>Bacillati</taxon>
        <taxon>Actinomycetota</taxon>
        <taxon>Actinomycetes</taxon>
        <taxon>Micromonosporales</taxon>
        <taxon>Micromonosporaceae</taxon>
        <taxon>Pilimelia</taxon>
    </lineage>
</organism>
<evidence type="ECO:0000256" key="1">
    <source>
        <dbReference type="SAM" id="MobiDB-lite"/>
    </source>
</evidence>
<accession>A0ABP6AF43</accession>
<feature type="region of interest" description="Disordered" evidence="1">
    <location>
        <begin position="1"/>
        <end position="36"/>
    </location>
</feature>
<proteinExistence type="predicted"/>
<reference evidence="3" key="1">
    <citation type="journal article" date="2019" name="Int. J. Syst. Evol. Microbiol.">
        <title>The Global Catalogue of Microorganisms (GCM) 10K type strain sequencing project: providing services to taxonomists for standard genome sequencing and annotation.</title>
        <authorList>
            <consortium name="The Broad Institute Genomics Platform"/>
            <consortium name="The Broad Institute Genome Sequencing Center for Infectious Disease"/>
            <person name="Wu L."/>
            <person name="Ma J."/>
        </authorList>
    </citation>
    <scope>NUCLEOTIDE SEQUENCE [LARGE SCALE GENOMIC DNA]</scope>
    <source>
        <strain evidence="3">JCM 3367</strain>
    </source>
</reference>
<dbReference type="EMBL" id="BAAARY010000001">
    <property type="protein sequence ID" value="GAA2512037.1"/>
    <property type="molecule type" value="Genomic_DNA"/>
</dbReference>
<dbReference type="Proteomes" id="UP001499978">
    <property type="component" value="Unassembled WGS sequence"/>
</dbReference>
<gene>
    <name evidence="2" type="ORF">GCM10010201_04010</name>
</gene>
<comment type="caution">
    <text evidence="2">The sequence shown here is derived from an EMBL/GenBank/DDBJ whole genome shotgun (WGS) entry which is preliminary data.</text>
</comment>
<evidence type="ECO:0000313" key="2">
    <source>
        <dbReference type="EMBL" id="GAA2512037.1"/>
    </source>
</evidence>
<keyword evidence="3" id="KW-1185">Reference proteome</keyword>
<feature type="compositionally biased region" description="Low complexity" evidence="1">
    <location>
        <begin position="11"/>
        <end position="30"/>
    </location>
</feature>